<dbReference type="PANTHER" id="PTHR11064">
    <property type="entry name" value="CCAAT-BINDING TRANSCRIPTION FACTOR-RELATED"/>
    <property type="match status" value="1"/>
</dbReference>
<dbReference type="GO" id="GO:0046982">
    <property type="term" value="F:protein heterodimerization activity"/>
    <property type="evidence" value="ECO:0007669"/>
    <property type="project" value="InterPro"/>
</dbReference>
<evidence type="ECO:0000313" key="6">
    <source>
        <dbReference type="Proteomes" id="UP000823388"/>
    </source>
</evidence>
<proteinExistence type="inferred from homology"/>
<dbReference type="Proteomes" id="UP000823388">
    <property type="component" value="Chromosome 4K"/>
</dbReference>
<dbReference type="PANTHER" id="PTHR11064:SF162">
    <property type="entry name" value="TRANSCRIPTION FACTOR CBF_NF-Y_ARCHAEAL HISTONE DOMAIN-CONTAINING PROTEIN"/>
    <property type="match status" value="1"/>
</dbReference>
<dbReference type="InterPro" id="IPR027113">
    <property type="entry name" value="Transc_fact_NFYB/HAP3"/>
</dbReference>
<dbReference type="InterPro" id="IPR009072">
    <property type="entry name" value="Histone-fold"/>
</dbReference>
<dbReference type="InterPro" id="IPR003958">
    <property type="entry name" value="CBFA_NFYB_domain"/>
</dbReference>
<protein>
    <recommendedName>
        <fullName evidence="4">Transcription factor CBF/NF-Y/archaeal histone domain-containing protein</fullName>
    </recommendedName>
</protein>
<dbReference type="AlphaFoldDB" id="A0A8T0TR93"/>
<comment type="similarity">
    <text evidence="1">Belongs to the NFYB/HAP3 subunit family.</text>
</comment>
<gene>
    <name evidence="5" type="ORF">PVAP13_4KG121700</name>
</gene>
<evidence type="ECO:0000313" key="5">
    <source>
        <dbReference type="EMBL" id="KAG2611316.1"/>
    </source>
</evidence>
<dbReference type="CDD" id="cd22907">
    <property type="entry name" value="HFD_NFYB"/>
    <property type="match status" value="1"/>
</dbReference>
<keyword evidence="6" id="KW-1185">Reference proteome</keyword>
<evidence type="ECO:0000256" key="1">
    <source>
        <dbReference type="ARBA" id="ARBA00009053"/>
    </source>
</evidence>
<evidence type="ECO:0000256" key="3">
    <source>
        <dbReference type="ARBA" id="ARBA00023163"/>
    </source>
</evidence>
<dbReference type="GO" id="GO:0016602">
    <property type="term" value="C:CCAAT-binding factor complex"/>
    <property type="evidence" value="ECO:0007669"/>
    <property type="project" value="InterPro"/>
</dbReference>
<dbReference type="GO" id="GO:0001228">
    <property type="term" value="F:DNA-binding transcription activator activity, RNA polymerase II-specific"/>
    <property type="evidence" value="ECO:0007669"/>
    <property type="project" value="InterPro"/>
</dbReference>
<dbReference type="GO" id="GO:0000978">
    <property type="term" value="F:RNA polymerase II cis-regulatory region sequence-specific DNA binding"/>
    <property type="evidence" value="ECO:0007669"/>
    <property type="project" value="TreeGrafter"/>
</dbReference>
<feature type="domain" description="Transcription factor CBF/NF-Y/archaeal histone" evidence="4">
    <location>
        <begin position="1"/>
        <end position="55"/>
    </location>
</feature>
<organism evidence="5 6">
    <name type="scientific">Panicum virgatum</name>
    <name type="common">Blackwell switchgrass</name>
    <dbReference type="NCBI Taxonomy" id="38727"/>
    <lineage>
        <taxon>Eukaryota</taxon>
        <taxon>Viridiplantae</taxon>
        <taxon>Streptophyta</taxon>
        <taxon>Embryophyta</taxon>
        <taxon>Tracheophyta</taxon>
        <taxon>Spermatophyta</taxon>
        <taxon>Magnoliopsida</taxon>
        <taxon>Liliopsida</taxon>
        <taxon>Poales</taxon>
        <taxon>Poaceae</taxon>
        <taxon>PACMAD clade</taxon>
        <taxon>Panicoideae</taxon>
        <taxon>Panicodae</taxon>
        <taxon>Paniceae</taxon>
        <taxon>Panicinae</taxon>
        <taxon>Panicum</taxon>
        <taxon>Panicum sect. Hiantes</taxon>
    </lineage>
</organism>
<keyword evidence="2" id="KW-0805">Transcription regulation</keyword>
<dbReference type="Gene3D" id="1.10.20.10">
    <property type="entry name" value="Histone, subunit A"/>
    <property type="match status" value="1"/>
</dbReference>
<dbReference type="OrthoDB" id="613379at2759"/>
<name>A0A8T0TR93_PANVG</name>
<sequence length="163" mass="17499">MRHGSPPNSKIAGDAKEAVDNCLAEFSAVLIRAAVEECRQDRRTTVTGDDLILALSNLGFDDNVRLLALYLRRYREIEGTRPRARHTLMVALEHPTAPAVEVEVQSPAPASPGLDLQLGPPQVRDITELGPHADVCAVWRAADAAAAAGTLKAPTGVDDEDEE</sequence>
<evidence type="ECO:0000259" key="4">
    <source>
        <dbReference type="Pfam" id="PF00808"/>
    </source>
</evidence>
<accession>A0A8T0TR93</accession>
<dbReference type="Pfam" id="PF00808">
    <property type="entry name" value="CBFD_NFYB_HMF"/>
    <property type="match status" value="1"/>
</dbReference>
<comment type="caution">
    <text evidence="5">The sequence shown here is derived from an EMBL/GenBank/DDBJ whole genome shotgun (WGS) entry which is preliminary data.</text>
</comment>
<reference evidence="5" key="1">
    <citation type="submission" date="2020-05" db="EMBL/GenBank/DDBJ databases">
        <title>WGS assembly of Panicum virgatum.</title>
        <authorList>
            <person name="Lovell J.T."/>
            <person name="Jenkins J."/>
            <person name="Shu S."/>
            <person name="Juenger T.E."/>
            <person name="Schmutz J."/>
        </authorList>
    </citation>
    <scope>NUCLEOTIDE SEQUENCE</scope>
    <source>
        <strain evidence="5">AP13</strain>
    </source>
</reference>
<dbReference type="SUPFAM" id="SSF47113">
    <property type="entry name" value="Histone-fold"/>
    <property type="match status" value="1"/>
</dbReference>
<keyword evidence="3" id="KW-0804">Transcription</keyword>
<dbReference type="EMBL" id="CM029043">
    <property type="protein sequence ID" value="KAG2611316.1"/>
    <property type="molecule type" value="Genomic_DNA"/>
</dbReference>
<evidence type="ECO:0000256" key="2">
    <source>
        <dbReference type="ARBA" id="ARBA00023015"/>
    </source>
</evidence>